<reference evidence="4 5" key="1">
    <citation type="submission" date="2018-11" db="EMBL/GenBank/DDBJ databases">
        <title>Genomes From Bacteria Associated with the Canine Oral Cavity: a Test Case for Automated Genome-Based Taxonomic Assignment.</title>
        <authorList>
            <person name="Coil D.A."/>
            <person name="Jospin G."/>
            <person name="Darling A.E."/>
            <person name="Wallis C."/>
            <person name="Davis I.J."/>
            <person name="Harris S."/>
            <person name="Eisen J.A."/>
            <person name="Holcombe L.J."/>
            <person name="O'Flynn C."/>
        </authorList>
    </citation>
    <scope>NUCLEOTIDE SEQUENCE [LARGE SCALE GENOMIC DNA]</scope>
    <source>
        <strain evidence="4 5">OH887_COT-365</strain>
    </source>
</reference>
<comment type="caution">
    <text evidence="4">The sequence shown here is derived from an EMBL/GenBank/DDBJ whole genome shotgun (WGS) entry which is preliminary data.</text>
</comment>
<feature type="transmembrane region" description="Helical" evidence="2">
    <location>
        <begin position="12"/>
        <end position="36"/>
    </location>
</feature>
<dbReference type="GO" id="GO:0016780">
    <property type="term" value="F:phosphotransferase activity, for other substituted phosphate groups"/>
    <property type="evidence" value="ECO:0007669"/>
    <property type="project" value="TreeGrafter"/>
</dbReference>
<keyword evidence="2" id="KW-0472">Membrane</keyword>
<name>A0A3P1T5K6_9ACTN</name>
<keyword evidence="2" id="KW-1133">Transmembrane helix</keyword>
<dbReference type="InterPro" id="IPR003362">
    <property type="entry name" value="Bact_transf"/>
</dbReference>
<evidence type="ECO:0000313" key="4">
    <source>
        <dbReference type="EMBL" id="RRD04659.1"/>
    </source>
</evidence>
<dbReference type="EMBL" id="RQZG01000009">
    <property type="protein sequence ID" value="RRD04659.1"/>
    <property type="molecule type" value="Genomic_DNA"/>
</dbReference>
<evidence type="ECO:0000256" key="1">
    <source>
        <dbReference type="ARBA" id="ARBA00006464"/>
    </source>
</evidence>
<proteinExistence type="inferred from homology"/>
<dbReference type="AlphaFoldDB" id="A0A3P1T5K6"/>
<keyword evidence="2" id="KW-0812">Transmembrane</keyword>
<comment type="similarity">
    <text evidence="1">Belongs to the bacterial sugar transferase family.</text>
</comment>
<dbReference type="Pfam" id="PF02397">
    <property type="entry name" value="Bac_transf"/>
    <property type="match status" value="1"/>
</dbReference>
<feature type="domain" description="Bacterial sugar transferase" evidence="3">
    <location>
        <begin position="10"/>
        <end position="182"/>
    </location>
</feature>
<dbReference type="PANTHER" id="PTHR30576">
    <property type="entry name" value="COLANIC BIOSYNTHESIS UDP-GLUCOSE LIPID CARRIER TRANSFERASE"/>
    <property type="match status" value="1"/>
</dbReference>
<accession>A0A3P1T5K6</accession>
<keyword evidence="4" id="KW-0808">Transferase</keyword>
<dbReference type="OrthoDB" id="9808602at2"/>
<sequence length="205" mass="23078">MRGRPYDLLKRLIDIVLAGLALVLLFPVLLVVALLVRLNLGSPVLFTQERPGRGGRIFRMYKFRTMKDPTPDLVSDADRITPFGAKLRSTSLDELPELFNVLRGDMSVVGPRPLLPEYLPLYTNRQARRHEVRPGITGLAQVKGRNAMPWGERLAWDVHYVDHRSLALDARIIRDTVAVVLKREGITEEGEVAMTDFEGAPDVEV</sequence>
<evidence type="ECO:0000256" key="2">
    <source>
        <dbReference type="SAM" id="Phobius"/>
    </source>
</evidence>
<evidence type="ECO:0000259" key="3">
    <source>
        <dbReference type="Pfam" id="PF02397"/>
    </source>
</evidence>
<protein>
    <submittedName>
        <fullName evidence="4">Sugar transferase</fullName>
    </submittedName>
</protein>
<evidence type="ECO:0000313" key="5">
    <source>
        <dbReference type="Proteomes" id="UP000280819"/>
    </source>
</evidence>
<gene>
    <name evidence="4" type="ORF">EII34_08920</name>
</gene>
<organism evidence="4 5">
    <name type="scientific">Arachnia propionica</name>
    <dbReference type="NCBI Taxonomy" id="1750"/>
    <lineage>
        <taxon>Bacteria</taxon>
        <taxon>Bacillati</taxon>
        <taxon>Actinomycetota</taxon>
        <taxon>Actinomycetes</taxon>
        <taxon>Propionibacteriales</taxon>
        <taxon>Propionibacteriaceae</taxon>
        <taxon>Arachnia</taxon>
    </lineage>
</organism>
<dbReference type="PANTHER" id="PTHR30576:SF8">
    <property type="entry name" value="UNDECAPRENYL-PHOSPHATE GALACTOSE PHOSPHOTRANSFERASE"/>
    <property type="match status" value="1"/>
</dbReference>
<dbReference type="Proteomes" id="UP000280819">
    <property type="component" value="Unassembled WGS sequence"/>
</dbReference>
<dbReference type="RefSeq" id="WP_124844811.1">
    <property type="nucleotide sequence ID" value="NZ_JAUNKP010000024.1"/>
</dbReference>